<dbReference type="EMBL" id="KV424096">
    <property type="protein sequence ID" value="KZT51680.1"/>
    <property type="molecule type" value="Genomic_DNA"/>
</dbReference>
<gene>
    <name evidence="2" type="ORF">CALCODRAFT_487735</name>
</gene>
<organism evidence="2 3">
    <name type="scientific">Calocera cornea HHB12733</name>
    <dbReference type="NCBI Taxonomy" id="1353952"/>
    <lineage>
        <taxon>Eukaryota</taxon>
        <taxon>Fungi</taxon>
        <taxon>Dikarya</taxon>
        <taxon>Basidiomycota</taxon>
        <taxon>Agaricomycotina</taxon>
        <taxon>Dacrymycetes</taxon>
        <taxon>Dacrymycetales</taxon>
        <taxon>Dacrymycetaceae</taxon>
        <taxon>Calocera</taxon>
    </lineage>
</organism>
<feature type="compositionally biased region" description="Basic and acidic residues" evidence="1">
    <location>
        <begin position="97"/>
        <end position="107"/>
    </location>
</feature>
<accession>A0A165CYF4</accession>
<keyword evidence="3" id="KW-1185">Reference proteome</keyword>
<feature type="compositionally biased region" description="Pro residues" evidence="1">
    <location>
        <begin position="67"/>
        <end position="78"/>
    </location>
</feature>
<dbReference type="InParanoid" id="A0A165CYF4"/>
<reference evidence="2 3" key="1">
    <citation type="journal article" date="2016" name="Mol. Biol. Evol.">
        <title>Comparative Genomics of Early-Diverging Mushroom-Forming Fungi Provides Insights into the Origins of Lignocellulose Decay Capabilities.</title>
        <authorList>
            <person name="Nagy L.G."/>
            <person name="Riley R."/>
            <person name="Tritt A."/>
            <person name="Adam C."/>
            <person name="Daum C."/>
            <person name="Floudas D."/>
            <person name="Sun H."/>
            <person name="Yadav J.S."/>
            <person name="Pangilinan J."/>
            <person name="Larsson K.H."/>
            <person name="Matsuura K."/>
            <person name="Barry K."/>
            <person name="Labutti K."/>
            <person name="Kuo R."/>
            <person name="Ohm R.A."/>
            <person name="Bhattacharya S.S."/>
            <person name="Shirouzu T."/>
            <person name="Yoshinaga Y."/>
            <person name="Martin F.M."/>
            <person name="Grigoriev I.V."/>
            <person name="Hibbett D.S."/>
        </authorList>
    </citation>
    <scope>NUCLEOTIDE SEQUENCE [LARGE SCALE GENOMIC DNA]</scope>
    <source>
        <strain evidence="2 3">HHB12733</strain>
    </source>
</reference>
<sequence>MPPQVHVVCNCELCGGKVVAKATRARHSKQAEQAALLRLVSKPKRTISKETHRTAQRFLKKLAQAPQAPPAPQRPPPGGLELEQAADFDIDMDEGDAMPRRGIDIAS</sequence>
<evidence type="ECO:0000256" key="1">
    <source>
        <dbReference type="SAM" id="MobiDB-lite"/>
    </source>
</evidence>
<evidence type="ECO:0000313" key="3">
    <source>
        <dbReference type="Proteomes" id="UP000076842"/>
    </source>
</evidence>
<feature type="non-terminal residue" evidence="2">
    <location>
        <position position="107"/>
    </location>
</feature>
<feature type="region of interest" description="Disordered" evidence="1">
    <location>
        <begin position="62"/>
        <end position="107"/>
    </location>
</feature>
<dbReference type="Proteomes" id="UP000076842">
    <property type="component" value="Unassembled WGS sequence"/>
</dbReference>
<proteinExistence type="predicted"/>
<dbReference type="AlphaFoldDB" id="A0A165CYF4"/>
<name>A0A165CYF4_9BASI</name>
<protein>
    <submittedName>
        <fullName evidence="2">Uncharacterized protein</fullName>
    </submittedName>
</protein>
<evidence type="ECO:0000313" key="2">
    <source>
        <dbReference type="EMBL" id="KZT51680.1"/>
    </source>
</evidence>
<feature type="compositionally biased region" description="Acidic residues" evidence="1">
    <location>
        <begin position="84"/>
        <end position="96"/>
    </location>
</feature>